<organism evidence="2 4">
    <name type="scientific">Didymodactylos carnosus</name>
    <dbReference type="NCBI Taxonomy" id="1234261"/>
    <lineage>
        <taxon>Eukaryota</taxon>
        <taxon>Metazoa</taxon>
        <taxon>Spiralia</taxon>
        <taxon>Gnathifera</taxon>
        <taxon>Rotifera</taxon>
        <taxon>Eurotatoria</taxon>
        <taxon>Bdelloidea</taxon>
        <taxon>Philodinida</taxon>
        <taxon>Philodinidae</taxon>
        <taxon>Didymodactylos</taxon>
    </lineage>
</organism>
<evidence type="ECO:0000313" key="3">
    <source>
        <dbReference type="EMBL" id="CAF3840813.1"/>
    </source>
</evidence>
<feature type="region of interest" description="Disordered" evidence="1">
    <location>
        <begin position="197"/>
        <end position="227"/>
    </location>
</feature>
<evidence type="ECO:0000313" key="2">
    <source>
        <dbReference type="EMBL" id="CAF1073996.1"/>
    </source>
</evidence>
<gene>
    <name evidence="2" type="ORF">GPM918_LOCUS17423</name>
    <name evidence="3" type="ORF">SRO942_LOCUS17424</name>
</gene>
<name>A0A814M3P5_9BILA</name>
<protein>
    <submittedName>
        <fullName evidence="2">Uncharacterized protein</fullName>
    </submittedName>
</protein>
<evidence type="ECO:0000256" key="1">
    <source>
        <dbReference type="SAM" id="MobiDB-lite"/>
    </source>
</evidence>
<sequence length="376" mass="43573">MQGYYGDDYASPSECIVRVRGILKRITNINRTTSVHNVIEALLFNTYEDALEPSDCCLYMERDSCLFPLRHTDYMQDLLLRYSTRNRAEILFTLAFKRIASPSRLKQRYAQRKKLMRSTLSAIDNNRIPAVTEQLRTQESLIRRQQEIISELQKVVLNNGTNSKNYYNCNTTIQNERTRDHKENGSRKSRYDVISQSREKENAGKQCYFPQQNNLPSKTRHSSSLQRRTKVRFNENTGMKKNLFEQLIDDYNLLKKSKEQQPLQTQLKSILKESSQNLVSESDDDIEKTLVNGDGEITSHIGTAIIRRTPKSLRRSISVEQNMLNCDQSNDILQMLREKCERSQKTQSLVYDTDSDNSDTGISSLSSEDNHLETLV</sequence>
<feature type="compositionally biased region" description="Polar residues" evidence="1">
    <location>
        <begin position="209"/>
        <end position="226"/>
    </location>
</feature>
<dbReference type="EMBL" id="CAJOBC010004788">
    <property type="protein sequence ID" value="CAF3840813.1"/>
    <property type="molecule type" value="Genomic_DNA"/>
</dbReference>
<dbReference type="OrthoDB" id="9995314at2759"/>
<proteinExistence type="predicted"/>
<reference evidence="2" key="1">
    <citation type="submission" date="2021-02" db="EMBL/GenBank/DDBJ databases">
        <authorList>
            <person name="Nowell W R."/>
        </authorList>
    </citation>
    <scope>NUCLEOTIDE SEQUENCE</scope>
</reference>
<dbReference type="EMBL" id="CAJNOQ010004787">
    <property type="protein sequence ID" value="CAF1073996.1"/>
    <property type="molecule type" value="Genomic_DNA"/>
</dbReference>
<dbReference type="Proteomes" id="UP000681722">
    <property type="component" value="Unassembled WGS sequence"/>
</dbReference>
<dbReference type="AlphaFoldDB" id="A0A814M3P5"/>
<keyword evidence="4" id="KW-1185">Reference proteome</keyword>
<dbReference type="Proteomes" id="UP000663829">
    <property type="component" value="Unassembled WGS sequence"/>
</dbReference>
<feature type="compositionally biased region" description="Polar residues" evidence="1">
    <location>
        <begin position="358"/>
        <end position="367"/>
    </location>
</feature>
<evidence type="ECO:0000313" key="4">
    <source>
        <dbReference type="Proteomes" id="UP000663829"/>
    </source>
</evidence>
<accession>A0A814M3P5</accession>
<comment type="caution">
    <text evidence="2">The sequence shown here is derived from an EMBL/GenBank/DDBJ whole genome shotgun (WGS) entry which is preliminary data.</text>
</comment>
<feature type="region of interest" description="Disordered" evidence="1">
    <location>
        <begin position="347"/>
        <end position="376"/>
    </location>
</feature>